<dbReference type="EMBL" id="BFAA01027458">
    <property type="protein sequence ID" value="GCB80755.1"/>
    <property type="molecule type" value="Genomic_DNA"/>
</dbReference>
<gene>
    <name evidence="2" type="ORF">scyTo_0023233</name>
</gene>
<comment type="caution">
    <text evidence="2">The sequence shown here is derived from an EMBL/GenBank/DDBJ whole genome shotgun (WGS) entry which is preliminary data.</text>
</comment>
<keyword evidence="3" id="KW-1185">Reference proteome</keyword>
<feature type="compositionally biased region" description="Basic residues" evidence="1">
    <location>
        <begin position="1"/>
        <end position="10"/>
    </location>
</feature>
<accession>A0A401Q5W9</accession>
<reference evidence="2 3" key="1">
    <citation type="journal article" date="2018" name="Nat. Ecol. Evol.">
        <title>Shark genomes provide insights into elasmobranch evolution and the origin of vertebrates.</title>
        <authorList>
            <person name="Hara Y"/>
            <person name="Yamaguchi K"/>
            <person name="Onimaru K"/>
            <person name="Kadota M"/>
            <person name="Koyanagi M"/>
            <person name="Keeley SD"/>
            <person name="Tatsumi K"/>
            <person name="Tanaka K"/>
            <person name="Motone F"/>
            <person name="Kageyama Y"/>
            <person name="Nozu R"/>
            <person name="Adachi N"/>
            <person name="Nishimura O"/>
            <person name="Nakagawa R"/>
            <person name="Tanegashima C"/>
            <person name="Kiyatake I"/>
            <person name="Matsumoto R"/>
            <person name="Murakumo K"/>
            <person name="Nishida K"/>
            <person name="Terakita A"/>
            <person name="Kuratani S"/>
            <person name="Sato K"/>
            <person name="Hyodo S Kuraku.S."/>
        </authorList>
    </citation>
    <scope>NUCLEOTIDE SEQUENCE [LARGE SCALE GENOMIC DNA]</scope>
</reference>
<feature type="region of interest" description="Disordered" evidence="1">
    <location>
        <begin position="1"/>
        <end position="43"/>
    </location>
</feature>
<sequence>MRKISVRRPRCTSIETNTPATGNGKKDRITEGQRNGKLDTPTSNLQKVLIQNLRQLQNILAPDQQRAAGDQG</sequence>
<organism evidence="2 3">
    <name type="scientific">Scyliorhinus torazame</name>
    <name type="common">Cloudy catshark</name>
    <name type="synonym">Catulus torazame</name>
    <dbReference type="NCBI Taxonomy" id="75743"/>
    <lineage>
        <taxon>Eukaryota</taxon>
        <taxon>Metazoa</taxon>
        <taxon>Chordata</taxon>
        <taxon>Craniata</taxon>
        <taxon>Vertebrata</taxon>
        <taxon>Chondrichthyes</taxon>
        <taxon>Elasmobranchii</taxon>
        <taxon>Galeomorphii</taxon>
        <taxon>Galeoidea</taxon>
        <taxon>Carcharhiniformes</taxon>
        <taxon>Scyliorhinidae</taxon>
        <taxon>Scyliorhinus</taxon>
    </lineage>
</organism>
<evidence type="ECO:0000313" key="3">
    <source>
        <dbReference type="Proteomes" id="UP000288216"/>
    </source>
</evidence>
<proteinExistence type="predicted"/>
<protein>
    <submittedName>
        <fullName evidence="2">Uncharacterized protein</fullName>
    </submittedName>
</protein>
<evidence type="ECO:0000313" key="2">
    <source>
        <dbReference type="EMBL" id="GCB80755.1"/>
    </source>
</evidence>
<dbReference type="AlphaFoldDB" id="A0A401Q5W9"/>
<name>A0A401Q5W9_SCYTO</name>
<feature type="compositionally biased region" description="Basic and acidic residues" evidence="1">
    <location>
        <begin position="24"/>
        <end position="37"/>
    </location>
</feature>
<dbReference type="Proteomes" id="UP000288216">
    <property type="component" value="Unassembled WGS sequence"/>
</dbReference>
<evidence type="ECO:0000256" key="1">
    <source>
        <dbReference type="SAM" id="MobiDB-lite"/>
    </source>
</evidence>